<organism evidence="2 3">
    <name type="scientific">Zestomonas carbonaria</name>
    <dbReference type="NCBI Taxonomy" id="2762745"/>
    <lineage>
        <taxon>Bacteria</taxon>
        <taxon>Pseudomonadati</taxon>
        <taxon>Pseudomonadota</taxon>
        <taxon>Gammaproteobacteria</taxon>
        <taxon>Pseudomonadales</taxon>
        <taxon>Pseudomonadaceae</taxon>
        <taxon>Zestomonas</taxon>
    </lineage>
</organism>
<evidence type="ECO:0008006" key="4">
    <source>
        <dbReference type="Google" id="ProtNLM"/>
    </source>
</evidence>
<sequence length="682" mass="70768">MRAHPVRIHAFRRQRGMATIMIVLLAGMALTVTSLGVMHAVRGSQEKQVAVHASTHAQAGAWAGVEIFRQYLEQLDDSALLTLAAGDSLAMRIGERALHAGIVDNLPPDAASGAQHYRVTANIRNQDEAARATTTIQAIFDVLPGGANQPSSREPWSDVINIRGDLDMRGNIDVKGDDGAKLNVAGNVDMSGGTVTGIKTLRATGDINIGSAIAVEELFANGNIMLGGSAAALKASALGNVIISSGADQGLINANGDITITNGSVATANALGAISASSGGSHGTLTAGETLSIGNGTTAEANAVGNITVSGFPTIRAINSQADVFCVGPAWSNFDSIRAGGGVFNCPDAADRISAQATVDILLIDTLLPFTQPKPNVDAYELRDAANYVFEFREGRIQVGVRNVNGIADGTYRIGKISQGFIDLWGYLCVAVDDNGYCRDECATLIDGNCTGTGVDNLRKFTQGTSDGAQSIVYSEDRWTLSGLPGDEDPAVVAPGALWFEGDVELASGRFLNSILATGDIVTSGDHRTWAVNYAGYAQVCANAYYGELYPGNFCDPARQNLKANALGNIALLAGGYSGSTFSGGDIDLGASTRIYGSVIAGDLLQTGGDTMVNGHVTAAGLGGSSSNWAGNTIIDLRDLPPGFDPGLIPEMTAGGQPCVTDCEPTGTNQTSQATLLWSRYL</sequence>
<dbReference type="RefSeq" id="WP_187671555.1">
    <property type="nucleotide sequence ID" value="NZ_CAJFCI010000050.1"/>
</dbReference>
<reference evidence="2 3" key="1">
    <citation type="submission" date="2020-08" db="EMBL/GenBank/DDBJ databases">
        <authorList>
            <person name="Criscuolo A."/>
        </authorList>
    </citation>
    <scope>NUCLEOTIDE SEQUENCE [LARGE SCALE GENOMIC DNA]</scope>
    <source>
        <strain evidence="2">CIP111764</strain>
    </source>
</reference>
<keyword evidence="3" id="KW-1185">Reference proteome</keyword>
<evidence type="ECO:0000313" key="2">
    <source>
        <dbReference type="EMBL" id="CAD5108231.1"/>
    </source>
</evidence>
<protein>
    <recommendedName>
        <fullName evidence="4">DUF342 domain-containing protein</fullName>
    </recommendedName>
</protein>
<proteinExistence type="predicted"/>
<dbReference type="AlphaFoldDB" id="A0A7U7I9Y1"/>
<feature type="transmembrane region" description="Helical" evidence="1">
    <location>
        <begin position="20"/>
        <end position="41"/>
    </location>
</feature>
<evidence type="ECO:0000313" key="3">
    <source>
        <dbReference type="Proteomes" id="UP000583387"/>
    </source>
</evidence>
<accession>A0A7U7I9Y1</accession>
<evidence type="ECO:0000256" key="1">
    <source>
        <dbReference type="SAM" id="Phobius"/>
    </source>
</evidence>
<keyword evidence="1" id="KW-0472">Membrane</keyword>
<gene>
    <name evidence="2" type="ORF">PSEWESI4_02516</name>
</gene>
<name>A0A7U7I9Y1_9GAMM</name>
<keyword evidence="1" id="KW-1133">Transmembrane helix</keyword>
<dbReference type="Proteomes" id="UP000583387">
    <property type="component" value="Unassembled WGS sequence"/>
</dbReference>
<keyword evidence="1" id="KW-0812">Transmembrane</keyword>
<comment type="caution">
    <text evidence="2">The sequence shown here is derived from an EMBL/GenBank/DDBJ whole genome shotgun (WGS) entry which is preliminary data.</text>
</comment>
<dbReference type="EMBL" id="CAJFCI010000050">
    <property type="protein sequence ID" value="CAD5108231.1"/>
    <property type="molecule type" value="Genomic_DNA"/>
</dbReference>